<dbReference type="PROSITE" id="PS00518">
    <property type="entry name" value="ZF_RING_1"/>
    <property type="match status" value="1"/>
</dbReference>
<dbReference type="Pfam" id="PF00097">
    <property type="entry name" value="zf-C3HC4"/>
    <property type="match status" value="1"/>
</dbReference>
<dbReference type="GO" id="GO:0008270">
    <property type="term" value="F:zinc ion binding"/>
    <property type="evidence" value="ECO:0007669"/>
    <property type="project" value="UniProtKB-KW"/>
</dbReference>
<keyword evidence="2 4" id="KW-0863">Zinc-finger</keyword>
<evidence type="ECO:0000259" key="5">
    <source>
        <dbReference type="PROSITE" id="PS50089"/>
    </source>
</evidence>
<proteinExistence type="predicted"/>
<dbReference type="Gene3D" id="3.30.40.10">
    <property type="entry name" value="Zinc/RING finger domain, C3HC4 (zinc finger)"/>
    <property type="match status" value="1"/>
</dbReference>
<organism evidence="6 7">
    <name type="scientific">Malurus cyaneus samueli</name>
    <dbReference type="NCBI Taxonomy" id="2593467"/>
    <lineage>
        <taxon>Eukaryota</taxon>
        <taxon>Metazoa</taxon>
        <taxon>Chordata</taxon>
        <taxon>Craniata</taxon>
        <taxon>Vertebrata</taxon>
        <taxon>Euteleostomi</taxon>
        <taxon>Archelosauria</taxon>
        <taxon>Archosauria</taxon>
        <taxon>Dinosauria</taxon>
        <taxon>Saurischia</taxon>
        <taxon>Theropoda</taxon>
        <taxon>Coelurosauria</taxon>
        <taxon>Aves</taxon>
        <taxon>Neognathae</taxon>
        <taxon>Neoaves</taxon>
        <taxon>Telluraves</taxon>
        <taxon>Australaves</taxon>
        <taxon>Passeriformes</taxon>
        <taxon>Meliphagoidea</taxon>
        <taxon>Maluridae</taxon>
        <taxon>Malurus</taxon>
    </lineage>
</organism>
<dbReference type="SMART" id="SM00184">
    <property type="entry name" value="RING"/>
    <property type="match status" value="1"/>
</dbReference>
<dbReference type="OrthoDB" id="1630758at2759"/>
<protein>
    <recommendedName>
        <fullName evidence="5">RING-type domain-containing protein</fullName>
    </recommendedName>
</protein>
<feature type="domain" description="RING-type" evidence="5">
    <location>
        <begin position="18"/>
        <end position="59"/>
    </location>
</feature>
<keyword evidence="1" id="KW-0479">Metal-binding</keyword>
<dbReference type="AlphaFoldDB" id="A0A8C5THR1"/>
<reference evidence="6" key="1">
    <citation type="submission" date="2025-08" db="UniProtKB">
        <authorList>
            <consortium name="Ensembl"/>
        </authorList>
    </citation>
    <scope>IDENTIFICATION</scope>
</reference>
<keyword evidence="7" id="KW-1185">Reference proteome</keyword>
<dbReference type="Proteomes" id="UP000694560">
    <property type="component" value="Unplaced"/>
</dbReference>
<dbReference type="InterPro" id="IPR013083">
    <property type="entry name" value="Znf_RING/FYVE/PHD"/>
</dbReference>
<accession>A0A8C5THR1</accession>
<dbReference type="InterPro" id="IPR001841">
    <property type="entry name" value="Znf_RING"/>
</dbReference>
<name>A0A8C5THR1_9PASS</name>
<evidence type="ECO:0000256" key="2">
    <source>
        <dbReference type="ARBA" id="ARBA00022771"/>
    </source>
</evidence>
<reference evidence="6" key="2">
    <citation type="submission" date="2025-09" db="UniProtKB">
        <authorList>
            <consortium name="Ensembl"/>
        </authorList>
    </citation>
    <scope>IDENTIFICATION</scope>
</reference>
<evidence type="ECO:0000256" key="3">
    <source>
        <dbReference type="ARBA" id="ARBA00022833"/>
    </source>
</evidence>
<dbReference type="SUPFAM" id="SSF57850">
    <property type="entry name" value="RING/U-box"/>
    <property type="match status" value="1"/>
</dbReference>
<keyword evidence="3" id="KW-0862">Zinc</keyword>
<dbReference type="Ensembl" id="ENSMCST00000008218.1">
    <property type="protein sequence ID" value="ENSMCSP00000008021.1"/>
    <property type="gene ID" value="ENSMCSG00000005754.1"/>
</dbReference>
<evidence type="ECO:0000256" key="4">
    <source>
        <dbReference type="PROSITE-ProRule" id="PRU00175"/>
    </source>
</evidence>
<dbReference type="PROSITE" id="PS50089">
    <property type="entry name" value="ZF_RING_2"/>
    <property type="match status" value="1"/>
</dbReference>
<evidence type="ECO:0000313" key="7">
    <source>
        <dbReference type="Proteomes" id="UP000694560"/>
    </source>
</evidence>
<evidence type="ECO:0000313" key="6">
    <source>
        <dbReference type="Ensembl" id="ENSMCSP00000008021.1"/>
    </source>
</evidence>
<dbReference type="InterPro" id="IPR018957">
    <property type="entry name" value="Znf_C3HC4_RING-type"/>
</dbReference>
<evidence type="ECO:0000256" key="1">
    <source>
        <dbReference type="ARBA" id="ARBA00022723"/>
    </source>
</evidence>
<sequence>MAALIDLERLQRVLELQCSCCLQLFAEPVRLSGCDHSFCRGCILRYCSGRARAACPLCRRAFELRIFVTLLLNLVMLPMRVT</sequence>
<dbReference type="InterPro" id="IPR017907">
    <property type="entry name" value="Znf_RING_CS"/>
</dbReference>